<protein>
    <submittedName>
        <fullName evidence="1">Uncharacterized protein</fullName>
    </submittedName>
</protein>
<proteinExistence type="predicted"/>
<sequence length="181" mass="20469">MPQQLAIGLAVHQSGRSKELVNMLRGFGIFVEYNRLLRVESQIEASLMRRTEKHDGLFLPPHIVEGRHVFCAIDNVDFQEDTYHWHNTLHGTSMANFQKCHADDEKPQISLNHDEANLVRSKDLPTSLSTLMECPNPPSKPSSPTHPNFALCNRKRNLATVKFLSGQLTTPSSARLCQLQE</sequence>
<accession>A0ABN8R0P1</accession>
<gene>
    <name evidence="1" type="ORF">PEVE_00008670</name>
</gene>
<name>A0ABN8R0P1_9CNID</name>
<dbReference type="Proteomes" id="UP001159427">
    <property type="component" value="Unassembled WGS sequence"/>
</dbReference>
<evidence type="ECO:0000313" key="1">
    <source>
        <dbReference type="EMBL" id="CAH3172883.1"/>
    </source>
</evidence>
<dbReference type="EMBL" id="CALNXI010001593">
    <property type="protein sequence ID" value="CAH3172883.1"/>
    <property type="molecule type" value="Genomic_DNA"/>
</dbReference>
<dbReference type="PANTHER" id="PTHR47018">
    <property type="entry name" value="CXC DOMAIN-CONTAINING PROTEIN-RELATED"/>
    <property type="match status" value="1"/>
</dbReference>
<comment type="caution">
    <text evidence="1">The sequence shown here is derived from an EMBL/GenBank/DDBJ whole genome shotgun (WGS) entry which is preliminary data.</text>
</comment>
<reference evidence="1 2" key="1">
    <citation type="submission" date="2022-05" db="EMBL/GenBank/DDBJ databases">
        <authorList>
            <consortium name="Genoscope - CEA"/>
            <person name="William W."/>
        </authorList>
    </citation>
    <scope>NUCLEOTIDE SEQUENCE [LARGE SCALE GENOMIC DNA]</scope>
</reference>
<evidence type="ECO:0000313" key="2">
    <source>
        <dbReference type="Proteomes" id="UP001159427"/>
    </source>
</evidence>
<dbReference type="PANTHER" id="PTHR47018:SF3">
    <property type="entry name" value="MYCBP-ASSOCIATED PROTEIN"/>
    <property type="match status" value="1"/>
</dbReference>
<keyword evidence="2" id="KW-1185">Reference proteome</keyword>
<organism evidence="1 2">
    <name type="scientific">Porites evermanni</name>
    <dbReference type="NCBI Taxonomy" id="104178"/>
    <lineage>
        <taxon>Eukaryota</taxon>
        <taxon>Metazoa</taxon>
        <taxon>Cnidaria</taxon>
        <taxon>Anthozoa</taxon>
        <taxon>Hexacorallia</taxon>
        <taxon>Scleractinia</taxon>
        <taxon>Fungiina</taxon>
        <taxon>Poritidae</taxon>
        <taxon>Porites</taxon>
    </lineage>
</organism>